<dbReference type="Proteomes" id="UP000054350">
    <property type="component" value="Unassembled WGS sequence"/>
</dbReference>
<reference evidence="3" key="2">
    <citation type="submission" date="2009-11" db="EMBL/GenBank/DDBJ databases">
        <title>The Genome Sequence of Allomyces macrogynus strain ATCC 38327.</title>
        <authorList>
            <consortium name="The Broad Institute Genome Sequencing Platform"/>
            <person name="Russ C."/>
            <person name="Cuomo C."/>
            <person name="Shea T."/>
            <person name="Young S.K."/>
            <person name="Zeng Q."/>
            <person name="Koehrsen M."/>
            <person name="Haas B."/>
            <person name="Borodovsky M."/>
            <person name="Guigo R."/>
            <person name="Alvarado L."/>
            <person name="Berlin A."/>
            <person name="Borenstein D."/>
            <person name="Chen Z."/>
            <person name="Engels R."/>
            <person name="Freedman E."/>
            <person name="Gellesch M."/>
            <person name="Goldberg J."/>
            <person name="Griggs A."/>
            <person name="Gujja S."/>
            <person name="Heiman D."/>
            <person name="Hepburn T."/>
            <person name="Howarth C."/>
            <person name="Jen D."/>
            <person name="Larson L."/>
            <person name="Lewis B."/>
            <person name="Mehta T."/>
            <person name="Park D."/>
            <person name="Pearson M."/>
            <person name="Roberts A."/>
            <person name="Saif S."/>
            <person name="Shenoy N."/>
            <person name="Sisk P."/>
            <person name="Stolte C."/>
            <person name="Sykes S."/>
            <person name="Walk T."/>
            <person name="White J."/>
            <person name="Yandava C."/>
            <person name="Burger G."/>
            <person name="Gray M.W."/>
            <person name="Holland P.W.H."/>
            <person name="King N."/>
            <person name="Lang F.B.F."/>
            <person name="Roger A.J."/>
            <person name="Ruiz-Trillo I."/>
            <person name="Lander E."/>
            <person name="Nusbaum C."/>
        </authorList>
    </citation>
    <scope>NUCLEOTIDE SEQUENCE [LARGE SCALE GENOMIC DNA]</scope>
    <source>
        <strain evidence="3">ATCC 38327</strain>
    </source>
</reference>
<feature type="compositionally biased region" description="Low complexity" evidence="1">
    <location>
        <begin position="27"/>
        <end position="55"/>
    </location>
</feature>
<feature type="region of interest" description="Disordered" evidence="1">
    <location>
        <begin position="576"/>
        <end position="642"/>
    </location>
</feature>
<name>A0A0L0S737_ALLM3</name>
<protein>
    <submittedName>
        <fullName evidence="2">Uncharacterized protein</fullName>
    </submittedName>
</protein>
<feature type="compositionally biased region" description="Pro residues" evidence="1">
    <location>
        <begin position="1"/>
        <end position="10"/>
    </location>
</feature>
<evidence type="ECO:0000313" key="3">
    <source>
        <dbReference type="Proteomes" id="UP000054350"/>
    </source>
</evidence>
<dbReference type="OrthoDB" id="5592331at2759"/>
<feature type="compositionally biased region" description="Low complexity" evidence="1">
    <location>
        <begin position="415"/>
        <end position="435"/>
    </location>
</feature>
<feature type="region of interest" description="Disordered" evidence="1">
    <location>
        <begin position="415"/>
        <end position="453"/>
    </location>
</feature>
<feature type="compositionally biased region" description="Low complexity" evidence="1">
    <location>
        <begin position="621"/>
        <end position="638"/>
    </location>
</feature>
<dbReference type="EMBL" id="GG745333">
    <property type="protein sequence ID" value="KNE58337.1"/>
    <property type="molecule type" value="Genomic_DNA"/>
</dbReference>
<proteinExistence type="predicted"/>
<feature type="region of interest" description="Disordered" evidence="1">
    <location>
        <begin position="1"/>
        <end position="108"/>
    </location>
</feature>
<gene>
    <name evidence="2" type="ORF">AMAG_03923</name>
</gene>
<organism evidence="2 3">
    <name type="scientific">Allomyces macrogynus (strain ATCC 38327)</name>
    <name type="common">Allomyces javanicus var. macrogynus</name>
    <dbReference type="NCBI Taxonomy" id="578462"/>
    <lineage>
        <taxon>Eukaryota</taxon>
        <taxon>Fungi</taxon>
        <taxon>Fungi incertae sedis</taxon>
        <taxon>Blastocladiomycota</taxon>
        <taxon>Blastocladiomycetes</taxon>
        <taxon>Blastocladiales</taxon>
        <taxon>Blastocladiaceae</taxon>
        <taxon>Allomyces</taxon>
    </lineage>
</organism>
<feature type="region of interest" description="Disordered" evidence="1">
    <location>
        <begin position="678"/>
        <end position="731"/>
    </location>
</feature>
<keyword evidence="3" id="KW-1185">Reference proteome</keyword>
<evidence type="ECO:0000313" key="2">
    <source>
        <dbReference type="EMBL" id="KNE58337.1"/>
    </source>
</evidence>
<feature type="compositionally biased region" description="Gly residues" evidence="1">
    <location>
        <begin position="682"/>
        <end position="691"/>
    </location>
</feature>
<feature type="compositionally biased region" description="Low complexity" evidence="1">
    <location>
        <begin position="590"/>
        <end position="600"/>
    </location>
</feature>
<accession>A0A0L0S737</accession>
<evidence type="ECO:0000256" key="1">
    <source>
        <dbReference type="SAM" id="MobiDB-lite"/>
    </source>
</evidence>
<dbReference type="AlphaFoldDB" id="A0A0L0S737"/>
<feature type="compositionally biased region" description="Polar residues" evidence="1">
    <location>
        <begin position="438"/>
        <end position="450"/>
    </location>
</feature>
<feature type="compositionally biased region" description="Low complexity" evidence="1">
    <location>
        <begin position="706"/>
        <end position="723"/>
    </location>
</feature>
<sequence length="731" mass="74227">MAKALPPLPPAHGGASDNMSNPASTVLPLAADPAPRALSEITPASAASTTSTTSSNADQQLVPPRPGAPAPHLPSVAPCTTPPVAASSHDSATATAAPPPLPSRRSSVILDPSALSLDTTTLPPTTAPPCLVYVPHHRRAHMVADVARVLATTPSSARAAHAARAVSWRPRYATGICVDGKWTIYLTKENTTANLDVVAEKRIAVPEAWTSRIIPVPATTAFTEVNEGGSPPQSPLATAVFFADEEERRDKGHEDGEEDDEMEKDHATAASTPPPAASPAVVPRSRTSTSSISPAATPPVAGRPRRGSLTAVLSGVASASRRASLVIAASAASAMTGTSTSSSTQAGLPALPVGRRSSTAARDASAALALVQSSDAAFLVDRPVRRSAAQRALLGSMPSPRAVRQVAGWLVGSSSSTTATSSAAPATTGRARAGSVDSVASSDEGSSAAPTVSVPAGAPGWTASASAQSFPLVLRFADARDAHRFLESLQTRGAHAPSPIVPGSPRIARTPTLPRHARTASLSDVPPRRRSSLRDHAADAVAAVTAVWASLPRSGGAVDESETILARGRSGSIATLDEPPTQPSAFSHLVTTSSVPVSPTRSEASSSVWREPYVPRVRRPSAASTATTSTTASSTLTTDRPVSDTATELKLLHAALAQIQARHLGPKAAEMALAVADREDPGGAGDPGHAGDGPATGRARARGGRSARAARGEAAGAGAARRAGAGGECRR</sequence>
<dbReference type="VEuPathDB" id="FungiDB:AMAG_03923"/>
<feature type="region of interest" description="Disordered" evidence="1">
    <location>
        <begin position="246"/>
        <end position="306"/>
    </location>
</feature>
<feature type="compositionally biased region" description="Pro residues" evidence="1">
    <location>
        <begin position="63"/>
        <end position="72"/>
    </location>
</feature>
<reference evidence="2 3" key="1">
    <citation type="submission" date="2009-11" db="EMBL/GenBank/DDBJ databases">
        <title>Annotation of Allomyces macrogynus ATCC 38327.</title>
        <authorList>
            <consortium name="The Broad Institute Genome Sequencing Platform"/>
            <person name="Russ C."/>
            <person name="Cuomo C."/>
            <person name="Burger G."/>
            <person name="Gray M.W."/>
            <person name="Holland P.W.H."/>
            <person name="King N."/>
            <person name="Lang F.B.F."/>
            <person name="Roger A.J."/>
            <person name="Ruiz-Trillo I."/>
            <person name="Young S.K."/>
            <person name="Zeng Q."/>
            <person name="Gargeya S."/>
            <person name="Fitzgerald M."/>
            <person name="Haas B."/>
            <person name="Abouelleil A."/>
            <person name="Alvarado L."/>
            <person name="Arachchi H.M."/>
            <person name="Berlin A."/>
            <person name="Chapman S.B."/>
            <person name="Gearin G."/>
            <person name="Goldberg J."/>
            <person name="Griggs A."/>
            <person name="Gujja S."/>
            <person name="Hansen M."/>
            <person name="Heiman D."/>
            <person name="Howarth C."/>
            <person name="Larimer J."/>
            <person name="Lui A."/>
            <person name="MacDonald P.J.P."/>
            <person name="McCowen C."/>
            <person name="Montmayeur A."/>
            <person name="Murphy C."/>
            <person name="Neiman D."/>
            <person name="Pearson M."/>
            <person name="Priest M."/>
            <person name="Roberts A."/>
            <person name="Saif S."/>
            <person name="Shea T."/>
            <person name="Sisk P."/>
            <person name="Stolte C."/>
            <person name="Sykes S."/>
            <person name="Wortman J."/>
            <person name="Nusbaum C."/>
            <person name="Birren B."/>
        </authorList>
    </citation>
    <scope>NUCLEOTIDE SEQUENCE [LARGE SCALE GENOMIC DNA]</scope>
    <source>
        <strain evidence="2 3">ATCC 38327</strain>
    </source>
</reference>
<feature type="compositionally biased region" description="Low complexity" evidence="1">
    <location>
        <begin position="85"/>
        <end position="96"/>
    </location>
</feature>
<feature type="compositionally biased region" description="Low complexity" evidence="1">
    <location>
        <begin position="278"/>
        <end position="300"/>
    </location>
</feature>